<evidence type="ECO:0000259" key="4">
    <source>
        <dbReference type="PROSITE" id="PS51737"/>
    </source>
</evidence>
<dbReference type="GO" id="GO:0000150">
    <property type="term" value="F:DNA strand exchange activity"/>
    <property type="evidence" value="ECO:0007669"/>
    <property type="project" value="InterPro"/>
</dbReference>
<dbReference type="SMART" id="SM00857">
    <property type="entry name" value="Resolvase"/>
    <property type="match status" value="1"/>
</dbReference>
<feature type="compositionally biased region" description="Acidic residues" evidence="2">
    <location>
        <begin position="536"/>
        <end position="545"/>
    </location>
</feature>
<accession>A0A9D1Y5G2</accession>
<dbReference type="AlphaFoldDB" id="A0A9D1Y5G2"/>
<comment type="caution">
    <text evidence="5">The sequence shown here is derived from an EMBL/GenBank/DDBJ whole genome shotgun (WGS) entry which is preliminary data.</text>
</comment>
<dbReference type="InterPro" id="IPR038109">
    <property type="entry name" value="DNA_bind_recomb_sf"/>
</dbReference>
<dbReference type="PANTHER" id="PTHR30461:SF23">
    <property type="entry name" value="DNA RECOMBINASE-RELATED"/>
    <property type="match status" value="1"/>
</dbReference>
<dbReference type="InterPro" id="IPR006119">
    <property type="entry name" value="Resolv_N"/>
</dbReference>
<sequence>MAGKSKRGAAKRFEQNPGTSAIAYYRYSSDAQRDASIDQQREAAQQYAAAHGLHIVREYEDHAISGTRDDREQYNLMLYEVEILRPAALIIWKTDRLSRDKIDIVLAKKRLRECGVKIHYVAEAIPDDDDATQILLESIYEGMAASFSAAHRKNVTRGLTYNAERGLYNGIRMMGYRGKPDHPYEIDPDTAPIVQRIYQAYADGTPMMQICRDLDAAGIRSVHGKTMTINSLRRILTNRAYIGEYSYSGHVIPDGMPRIIDDDLFAKVQARLEANKRGGKGARRKIDQEADIADYWLSGHIYCGLCGETMQGISGTGKSGAKHHYYSCKGHRQHQCTARNRPKDVIEASVTYVLDQIVRDPTYRIDLAHKCYELYKEQHDDGGVYIDAIRAKIKEAETKISNIMRAIEAGILTETTGERLKSLEAEKARLTDALQAEELRRNIQLTEADILKYLDSLGGDVRNTEDRARILDEYVDRVIVTDDEVAVIMQYTPDRRVVSITDTLRTLAQQREILGMLDGSAAGNATEKTRQSVIGTDEDDPDFFA</sequence>
<dbReference type="CDD" id="cd00338">
    <property type="entry name" value="Ser_Recombinase"/>
    <property type="match status" value="1"/>
</dbReference>
<dbReference type="InterPro" id="IPR050639">
    <property type="entry name" value="SSR_resolvase"/>
</dbReference>
<evidence type="ECO:0000256" key="2">
    <source>
        <dbReference type="SAM" id="MobiDB-lite"/>
    </source>
</evidence>
<dbReference type="PROSITE" id="PS51736">
    <property type="entry name" value="RECOMBINASES_3"/>
    <property type="match status" value="1"/>
</dbReference>
<dbReference type="Pfam" id="PF13408">
    <property type="entry name" value="Zn_ribbon_recom"/>
    <property type="match status" value="1"/>
</dbReference>
<dbReference type="PANTHER" id="PTHR30461">
    <property type="entry name" value="DNA-INVERTASE FROM LAMBDOID PROPHAGE"/>
    <property type="match status" value="1"/>
</dbReference>
<dbReference type="Proteomes" id="UP000886751">
    <property type="component" value="Unassembled WGS sequence"/>
</dbReference>
<gene>
    <name evidence="5" type="ORF">H9846_09700</name>
</gene>
<proteinExistence type="predicted"/>
<dbReference type="Pfam" id="PF07508">
    <property type="entry name" value="Recombinase"/>
    <property type="match status" value="1"/>
</dbReference>
<evidence type="ECO:0000256" key="1">
    <source>
        <dbReference type="SAM" id="Coils"/>
    </source>
</evidence>
<protein>
    <submittedName>
        <fullName evidence="5">Recombinase family protein</fullName>
    </submittedName>
</protein>
<name>A0A9D1Y5G2_9FIRM</name>
<organism evidence="5 6">
    <name type="scientific">Candidatus Gemmiger excrementipullorum</name>
    <dbReference type="NCBI Taxonomy" id="2838610"/>
    <lineage>
        <taxon>Bacteria</taxon>
        <taxon>Bacillati</taxon>
        <taxon>Bacillota</taxon>
        <taxon>Clostridia</taxon>
        <taxon>Eubacteriales</taxon>
        <taxon>Gemmiger</taxon>
    </lineage>
</organism>
<evidence type="ECO:0000313" key="5">
    <source>
        <dbReference type="EMBL" id="HIX95715.1"/>
    </source>
</evidence>
<evidence type="ECO:0000259" key="3">
    <source>
        <dbReference type="PROSITE" id="PS51736"/>
    </source>
</evidence>
<reference evidence="5" key="2">
    <citation type="submission" date="2021-04" db="EMBL/GenBank/DDBJ databases">
        <authorList>
            <person name="Gilroy R."/>
        </authorList>
    </citation>
    <scope>NUCLEOTIDE SEQUENCE</scope>
    <source>
        <strain evidence="5">ChiHecec2B26-7398</strain>
    </source>
</reference>
<feature type="domain" description="Recombinase" evidence="4">
    <location>
        <begin position="173"/>
        <end position="278"/>
    </location>
</feature>
<dbReference type="PROSITE" id="PS51737">
    <property type="entry name" value="RECOMBINASE_DNA_BIND"/>
    <property type="match status" value="1"/>
</dbReference>
<feature type="region of interest" description="Disordered" evidence="2">
    <location>
        <begin position="524"/>
        <end position="545"/>
    </location>
</feature>
<dbReference type="Gene3D" id="3.90.1750.20">
    <property type="entry name" value="Putative Large Serine Recombinase, Chain B, Domain 2"/>
    <property type="match status" value="1"/>
</dbReference>
<dbReference type="InterPro" id="IPR036162">
    <property type="entry name" value="Resolvase-like_N_sf"/>
</dbReference>
<dbReference type="InterPro" id="IPR025827">
    <property type="entry name" value="Zn_ribbon_recom_dom"/>
</dbReference>
<dbReference type="InterPro" id="IPR011109">
    <property type="entry name" value="DNA_bind_recombinase_dom"/>
</dbReference>
<feature type="coiled-coil region" evidence="1">
    <location>
        <begin position="386"/>
        <end position="456"/>
    </location>
</feature>
<keyword evidence="1" id="KW-0175">Coiled coil</keyword>
<dbReference type="SUPFAM" id="SSF53041">
    <property type="entry name" value="Resolvase-like"/>
    <property type="match status" value="1"/>
</dbReference>
<dbReference type="Pfam" id="PF00239">
    <property type="entry name" value="Resolvase"/>
    <property type="match status" value="1"/>
</dbReference>
<dbReference type="GO" id="GO:0003677">
    <property type="term" value="F:DNA binding"/>
    <property type="evidence" value="ECO:0007669"/>
    <property type="project" value="InterPro"/>
</dbReference>
<evidence type="ECO:0000313" key="6">
    <source>
        <dbReference type="Proteomes" id="UP000886751"/>
    </source>
</evidence>
<dbReference type="Gene3D" id="3.40.50.1390">
    <property type="entry name" value="Resolvase, N-terminal catalytic domain"/>
    <property type="match status" value="1"/>
</dbReference>
<dbReference type="EMBL" id="DXEI01000141">
    <property type="protein sequence ID" value="HIX95715.1"/>
    <property type="molecule type" value="Genomic_DNA"/>
</dbReference>
<feature type="domain" description="Resolvase/invertase-type recombinase catalytic" evidence="3">
    <location>
        <begin position="20"/>
        <end position="166"/>
    </location>
</feature>
<reference evidence="5" key="1">
    <citation type="journal article" date="2021" name="PeerJ">
        <title>Extensive microbial diversity within the chicken gut microbiome revealed by metagenomics and culture.</title>
        <authorList>
            <person name="Gilroy R."/>
            <person name="Ravi A."/>
            <person name="Getino M."/>
            <person name="Pursley I."/>
            <person name="Horton D.L."/>
            <person name="Alikhan N.F."/>
            <person name="Baker D."/>
            <person name="Gharbi K."/>
            <person name="Hall N."/>
            <person name="Watson M."/>
            <person name="Adriaenssens E.M."/>
            <person name="Foster-Nyarko E."/>
            <person name="Jarju S."/>
            <person name="Secka A."/>
            <person name="Antonio M."/>
            <person name="Oren A."/>
            <person name="Chaudhuri R.R."/>
            <person name="La Ragione R."/>
            <person name="Hildebrand F."/>
            <person name="Pallen M.J."/>
        </authorList>
    </citation>
    <scope>NUCLEOTIDE SEQUENCE</scope>
    <source>
        <strain evidence="5">ChiHecec2B26-7398</strain>
    </source>
</reference>